<dbReference type="Proteomes" id="UP000824120">
    <property type="component" value="Chromosome 10"/>
</dbReference>
<sequence>MYAGKGNQYVGRMPTDLMMYSGNGKAMMHPGNGQGNFNYSRSTDSMALYTGRGGYTNTGTGHGLVYSGQGSTDGSGAYAMQPKQGEWPQTLAAQPTFTYNQYNQILQKIDKEEPVENMANAAGTSNTILSVGDKHMCMTMPDVHKGQTDWIVDSGATCHMTSKLSNLDEASSTIRRIGKKVHLPNGQTTSVTHTGDCKLLAGDILSNVLVPVFPQPTFGEADAETLSDIPIDSDIYASDNDGLEQIPEDVVHDAVLDEPLVDVAPDDAVSVEPRTRQSTRVSNPPVWMKDFVTNVTDPNHPYSMANYIAYQHLSLQYQTLLDE</sequence>
<protein>
    <recommendedName>
        <fullName evidence="3">Polyprotein</fullName>
    </recommendedName>
</protein>
<evidence type="ECO:0000313" key="1">
    <source>
        <dbReference type="EMBL" id="KAG5583680.1"/>
    </source>
</evidence>
<comment type="caution">
    <text evidence="1">The sequence shown here is derived from an EMBL/GenBank/DDBJ whole genome shotgun (WGS) entry which is preliminary data.</text>
</comment>
<keyword evidence="2" id="KW-1185">Reference proteome</keyword>
<proteinExistence type="predicted"/>
<gene>
    <name evidence="1" type="ORF">H5410_054307</name>
</gene>
<accession>A0A9J5X9W2</accession>
<dbReference type="AlphaFoldDB" id="A0A9J5X9W2"/>
<evidence type="ECO:0008006" key="3">
    <source>
        <dbReference type="Google" id="ProtNLM"/>
    </source>
</evidence>
<reference evidence="1 2" key="1">
    <citation type="submission" date="2020-09" db="EMBL/GenBank/DDBJ databases">
        <title>De no assembly of potato wild relative species, Solanum commersonii.</title>
        <authorList>
            <person name="Cho K."/>
        </authorList>
    </citation>
    <scope>NUCLEOTIDE SEQUENCE [LARGE SCALE GENOMIC DNA]</scope>
    <source>
        <strain evidence="1">LZ3.2</strain>
        <tissue evidence="1">Leaf</tissue>
    </source>
</reference>
<evidence type="ECO:0000313" key="2">
    <source>
        <dbReference type="Proteomes" id="UP000824120"/>
    </source>
</evidence>
<dbReference type="EMBL" id="JACXVP010000010">
    <property type="protein sequence ID" value="KAG5583680.1"/>
    <property type="molecule type" value="Genomic_DNA"/>
</dbReference>
<organism evidence="1 2">
    <name type="scientific">Solanum commersonii</name>
    <name type="common">Commerson's wild potato</name>
    <name type="synonym">Commerson's nightshade</name>
    <dbReference type="NCBI Taxonomy" id="4109"/>
    <lineage>
        <taxon>Eukaryota</taxon>
        <taxon>Viridiplantae</taxon>
        <taxon>Streptophyta</taxon>
        <taxon>Embryophyta</taxon>
        <taxon>Tracheophyta</taxon>
        <taxon>Spermatophyta</taxon>
        <taxon>Magnoliopsida</taxon>
        <taxon>eudicotyledons</taxon>
        <taxon>Gunneridae</taxon>
        <taxon>Pentapetalae</taxon>
        <taxon>asterids</taxon>
        <taxon>lamiids</taxon>
        <taxon>Solanales</taxon>
        <taxon>Solanaceae</taxon>
        <taxon>Solanoideae</taxon>
        <taxon>Solaneae</taxon>
        <taxon>Solanum</taxon>
    </lineage>
</organism>
<name>A0A9J5X9W2_SOLCO</name>